<organism evidence="1 2">
    <name type="scientific">Halarcobacter ebronensis</name>
    <dbReference type="NCBI Taxonomy" id="1462615"/>
    <lineage>
        <taxon>Bacteria</taxon>
        <taxon>Pseudomonadati</taxon>
        <taxon>Campylobacterota</taxon>
        <taxon>Epsilonproteobacteria</taxon>
        <taxon>Campylobacterales</taxon>
        <taxon>Arcobacteraceae</taxon>
        <taxon>Halarcobacter</taxon>
    </lineage>
</organism>
<evidence type="ECO:0000313" key="2">
    <source>
        <dbReference type="Proteomes" id="UP000290172"/>
    </source>
</evidence>
<dbReference type="EMBL" id="PDKJ01000006">
    <property type="protein sequence ID" value="RXJ68123.1"/>
    <property type="molecule type" value="Genomic_DNA"/>
</dbReference>
<proteinExistence type="predicted"/>
<gene>
    <name evidence="1" type="ORF">CRV08_07645</name>
</gene>
<sequence>MFFKKFFEYLAKATLPIYRFENNRLYFRFDNDQYYKYELLDYDIKTRHDSYVIEGYTLSNTDIHLEYIKVESDVSWNVEVVSAYEDLIKERLKINELKVLEEKNIKTYTFKTYKADDSFVFHLIFIYTTSSSLLIIDTKGTLYKELISRFDSTYEYKYKEEQKGDINFNISIIKENSMRSYFGL</sequence>
<dbReference type="AlphaFoldDB" id="A0A4Q0YDG2"/>
<comment type="caution">
    <text evidence="1">The sequence shown here is derived from an EMBL/GenBank/DDBJ whole genome shotgun (WGS) entry which is preliminary data.</text>
</comment>
<dbReference type="RefSeq" id="WP_128980755.1">
    <property type="nucleotide sequence ID" value="NZ_PDKJ01000006.1"/>
</dbReference>
<protein>
    <submittedName>
        <fullName evidence="1">Uncharacterized protein</fullName>
    </submittedName>
</protein>
<dbReference type="Proteomes" id="UP000290172">
    <property type="component" value="Unassembled WGS sequence"/>
</dbReference>
<name>A0A4Q0YDG2_9BACT</name>
<evidence type="ECO:0000313" key="1">
    <source>
        <dbReference type="EMBL" id="RXJ68123.1"/>
    </source>
</evidence>
<reference evidence="1 2" key="1">
    <citation type="submission" date="2017-10" db="EMBL/GenBank/DDBJ databases">
        <title>Genomics of the genus Arcobacter.</title>
        <authorList>
            <person name="Perez-Cataluna A."/>
            <person name="Figueras M.J."/>
        </authorList>
    </citation>
    <scope>NUCLEOTIDE SEQUENCE [LARGE SCALE GENOMIC DNA]</scope>
    <source>
        <strain evidence="1 2">CECT 8993</strain>
    </source>
</reference>
<accession>A0A4Q0YDG2</accession>